<evidence type="ECO:0000256" key="4">
    <source>
        <dbReference type="ARBA" id="ARBA00023136"/>
    </source>
</evidence>
<dbReference type="EMBL" id="CP000360">
    <property type="protein sequence ID" value="ABF41475.1"/>
    <property type="molecule type" value="Genomic_DNA"/>
</dbReference>
<organism evidence="7 8">
    <name type="scientific">Koribacter versatilis (strain Ellin345)</name>
    <dbReference type="NCBI Taxonomy" id="204669"/>
    <lineage>
        <taxon>Bacteria</taxon>
        <taxon>Pseudomonadati</taxon>
        <taxon>Acidobacteriota</taxon>
        <taxon>Terriglobia</taxon>
        <taxon>Terriglobales</taxon>
        <taxon>Candidatus Korobacteraceae</taxon>
        <taxon>Candidatus Korobacter</taxon>
    </lineage>
</organism>
<dbReference type="InterPro" id="IPR052894">
    <property type="entry name" value="AsmA-related"/>
</dbReference>
<sequence length="1369" mass="148073">MTDAKPTTRKRRKIRQAVYGSLVLLTFVCTGWYLTSDSFRELIRHRIINQLEDATGGKVEIGRIQWNLARLRIGIDSLTIHGLEPAGQAPLLQVRRIDANIRIVSFLQRQISLKNLNVSNPSVNLLVYPDGSTNQPTPRTRKAGIPTGPMDPLFDIAVRNLVVTNGLLKVNERRTPFDLAASDLTIRLGYQSNPEFYNGRIELGKFDAQYDDLRPFSLGAVFDFRLYRNSIEMRAAHIISERSELAFDGKLTNFAEPRVEGNYTAKIDLRQIAAITRVKGVQSGSVELRGKGAFDAQRFLSNGNVTLLDVGWSNPSVHVISVSGSSNYYVDRDKLAFDQVALNALGGSVGGAFTVLHWNAPPREHVESPSSRAKGAHAIEAVEQNADGKFELHNLQLERIAAMFHSTSLPLSSLHAVGSASGKAEFAWQGRPIAAELKLALDAVPPATADPHQMPLGAHFQGTYAVRDNSVRISQADLQSRGTHLNATGFASPRNFDLAVGLTTTNMNELEPLLMKLGNEMPLQVAGEGSFQGTIEGNPSLPNINGHLRLTDFETVIKPPTAATHEPELVKALHKKGKPEIKQGTTPAPLPQTKPVRFHWDSFDGYVAYGPSGASVRGGVLRSGSARFEVAASTTLQNGAFTDTSVFHGNARIRDARVEDAQALLGFNYPVTGTLNLEIQMEGTRLDPRGTGVLTIIDGTAYGQPMQSLSTDLTFSGREARFSNIQATSDSAKAEGSGLINVSTEAFQFDLRGTGIDLLRFPEVQTSKVKLTGIAEFNAKGSGTLSEPHIEGHVRVGNVSLGGKKEGELLIDATTHGETLDVTTNSHFVTATVEGKGSIRMRGDLPSDITVAFGNVDLQPFLQGIARGHSSIDGTLHVTGPLRHPVDLEARLEIPKYESVVEGKTLRNVGPLVATYKGGIAKLEAFRITGENTDLTSTGTVQLTGTQPIKVRADGKVNLTFLQSFNPDLVAYGNTNIAVRVGGNIKDPSIRGRITIEHAGVSYVDLPNGLSDLNGSLVFNEDRLQVESLTAHTGGGDLAISGFIGYGRIISFNLAATGKDVRIRYPEGVSSNGDADLRLVGTVKNAMLSGDVVINKFGLNPRFDFASYFATSKNLPATPKPDSPLNNLHFDVRVISTPELQVQTSLARITGNVDLRLRGTALRPVLLGRISIVEGNVTFNGTKYRLDRGDILFANPTKIDPVLDLEASARVSDYDISIGLHGTTEKLNTSYRSDPPLPTADVFALLAFGHTTQPYMAPGSSQFTETASSAVLGSALNAAISSRVQKLFGASRIKIDPEVGGAENNPNARITVEQQVSGNITLTYITNLTQSAQQVIQFEYNVNRNVSIVGVRDEYGVVGFEVQVRQRKR</sequence>
<dbReference type="EnsemblBacteria" id="ABF41475">
    <property type="protein sequence ID" value="ABF41475"/>
    <property type="gene ID" value="Acid345_2474"/>
</dbReference>
<dbReference type="TCDB" id="9.B.121.6.6">
    <property type="family name" value="the asma (asma) family"/>
</dbReference>
<dbReference type="GO" id="GO:0009306">
    <property type="term" value="P:protein secretion"/>
    <property type="evidence" value="ECO:0007669"/>
    <property type="project" value="InterPro"/>
</dbReference>
<evidence type="ECO:0000256" key="5">
    <source>
        <dbReference type="SAM" id="Phobius"/>
    </source>
</evidence>
<dbReference type="STRING" id="204669.Acid345_2474"/>
<protein>
    <recommendedName>
        <fullName evidence="6">Translocation and assembly module TamB C-terminal domain-containing protein</fullName>
    </recommendedName>
</protein>
<evidence type="ECO:0000256" key="2">
    <source>
        <dbReference type="ARBA" id="ARBA00022692"/>
    </source>
</evidence>
<dbReference type="Proteomes" id="UP000002432">
    <property type="component" value="Chromosome"/>
</dbReference>
<keyword evidence="2 5" id="KW-0812">Transmembrane</keyword>
<feature type="domain" description="Translocation and assembly module TamB C-terminal" evidence="6">
    <location>
        <begin position="1028"/>
        <end position="1354"/>
    </location>
</feature>
<evidence type="ECO:0000313" key="7">
    <source>
        <dbReference type="EMBL" id="ABF41475.1"/>
    </source>
</evidence>
<dbReference type="RefSeq" id="WP_011523276.1">
    <property type="nucleotide sequence ID" value="NC_008009.1"/>
</dbReference>
<dbReference type="HOGENOM" id="CLU_255095_0_0_0"/>
<dbReference type="InterPro" id="IPR008023">
    <property type="entry name" value="DUF748"/>
</dbReference>
<proteinExistence type="predicted"/>
<keyword evidence="8" id="KW-1185">Reference proteome</keyword>
<reference evidence="7 8" key="1">
    <citation type="journal article" date="2009" name="Appl. Environ. Microbiol.">
        <title>Three genomes from the phylum Acidobacteria provide insight into the lifestyles of these microorganisms in soils.</title>
        <authorList>
            <person name="Ward N.L."/>
            <person name="Challacombe J.F."/>
            <person name="Janssen P.H."/>
            <person name="Henrissat B."/>
            <person name="Coutinho P.M."/>
            <person name="Wu M."/>
            <person name="Xie G."/>
            <person name="Haft D.H."/>
            <person name="Sait M."/>
            <person name="Badger J."/>
            <person name="Barabote R.D."/>
            <person name="Bradley B."/>
            <person name="Brettin T.S."/>
            <person name="Brinkac L.M."/>
            <person name="Bruce D."/>
            <person name="Creasy T."/>
            <person name="Daugherty S.C."/>
            <person name="Davidsen T.M."/>
            <person name="DeBoy R.T."/>
            <person name="Detter J.C."/>
            <person name="Dodson R.J."/>
            <person name="Durkin A.S."/>
            <person name="Ganapathy A."/>
            <person name="Gwinn-Giglio M."/>
            <person name="Han C.S."/>
            <person name="Khouri H."/>
            <person name="Kiss H."/>
            <person name="Kothari S.P."/>
            <person name="Madupu R."/>
            <person name="Nelson K.E."/>
            <person name="Nelson W.C."/>
            <person name="Paulsen I."/>
            <person name="Penn K."/>
            <person name="Ren Q."/>
            <person name="Rosovitz M.J."/>
            <person name="Selengut J.D."/>
            <person name="Shrivastava S."/>
            <person name="Sullivan S.A."/>
            <person name="Tapia R."/>
            <person name="Thompson L.S."/>
            <person name="Watkins K.L."/>
            <person name="Yang Q."/>
            <person name="Yu C."/>
            <person name="Zafar N."/>
            <person name="Zhou L."/>
            <person name="Kuske C.R."/>
        </authorList>
    </citation>
    <scope>NUCLEOTIDE SEQUENCE [LARGE SCALE GENOMIC DNA]</scope>
    <source>
        <strain evidence="7 8">Ellin345</strain>
    </source>
</reference>
<keyword evidence="3 5" id="KW-1133">Transmembrane helix</keyword>
<dbReference type="KEGG" id="aba:Acid345_2474"/>
<dbReference type="PANTHER" id="PTHR30441">
    <property type="entry name" value="DUF748 DOMAIN-CONTAINING PROTEIN"/>
    <property type="match status" value="1"/>
</dbReference>
<feature type="transmembrane region" description="Helical" evidence="5">
    <location>
        <begin position="17"/>
        <end position="34"/>
    </location>
</feature>
<evidence type="ECO:0000313" key="8">
    <source>
        <dbReference type="Proteomes" id="UP000002432"/>
    </source>
</evidence>
<dbReference type="eggNOG" id="COG2911">
    <property type="taxonomic scope" value="Bacteria"/>
</dbReference>
<evidence type="ECO:0000256" key="3">
    <source>
        <dbReference type="ARBA" id="ARBA00022989"/>
    </source>
</evidence>
<dbReference type="OrthoDB" id="98258at2"/>
<accession>Q1INS5</accession>
<dbReference type="GO" id="GO:0005886">
    <property type="term" value="C:plasma membrane"/>
    <property type="evidence" value="ECO:0007669"/>
    <property type="project" value="InterPro"/>
</dbReference>
<dbReference type="GO" id="GO:0090313">
    <property type="term" value="P:regulation of protein targeting to membrane"/>
    <property type="evidence" value="ECO:0007669"/>
    <property type="project" value="TreeGrafter"/>
</dbReference>
<dbReference type="Pfam" id="PF04357">
    <property type="entry name" value="TamB"/>
    <property type="match status" value="1"/>
</dbReference>
<evidence type="ECO:0000259" key="6">
    <source>
        <dbReference type="Pfam" id="PF04357"/>
    </source>
</evidence>
<gene>
    <name evidence="7" type="ordered locus">Acid345_2474</name>
</gene>
<dbReference type="Pfam" id="PF05359">
    <property type="entry name" value="DUF748"/>
    <property type="match status" value="1"/>
</dbReference>
<dbReference type="InterPro" id="IPR007452">
    <property type="entry name" value="TamB_C"/>
</dbReference>
<evidence type="ECO:0000256" key="1">
    <source>
        <dbReference type="ARBA" id="ARBA00004167"/>
    </source>
</evidence>
<name>Q1INS5_KORVE</name>
<keyword evidence="4 5" id="KW-0472">Membrane</keyword>
<dbReference type="PANTHER" id="PTHR30441:SF4">
    <property type="entry name" value="PROTEIN ASMA"/>
    <property type="match status" value="1"/>
</dbReference>
<comment type="subcellular location">
    <subcellularLocation>
        <location evidence="1">Membrane</location>
        <topology evidence="1">Single-pass membrane protein</topology>
    </subcellularLocation>
</comment>